<protein>
    <recommendedName>
        <fullName evidence="5">Cell division protein ZapD</fullName>
    </recommendedName>
    <alternativeName>
        <fullName evidence="5">Z ring-associated protein D</fullName>
    </alternativeName>
</protein>
<dbReference type="AlphaFoldDB" id="A0A892ZHL6"/>
<proteinExistence type="inferred from homology"/>
<dbReference type="GO" id="GO:0000917">
    <property type="term" value="P:division septum assembly"/>
    <property type="evidence" value="ECO:0007669"/>
    <property type="project" value="UniProtKB-KW"/>
</dbReference>
<evidence type="ECO:0000256" key="2">
    <source>
        <dbReference type="ARBA" id="ARBA00022618"/>
    </source>
</evidence>
<accession>A0A892ZHL6</accession>
<dbReference type="Proteomes" id="UP000653156">
    <property type="component" value="Chromosome"/>
</dbReference>
<dbReference type="Pfam" id="PF07072">
    <property type="entry name" value="ZapD"/>
    <property type="match status" value="1"/>
</dbReference>
<keyword evidence="2 5" id="KW-0132">Cell division</keyword>
<keyword evidence="1 5" id="KW-0963">Cytoplasm</keyword>
<evidence type="ECO:0000256" key="3">
    <source>
        <dbReference type="ARBA" id="ARBA00023210"/>
    </source>
</evidence>
<organism evidence="6 7">
    <name type="scientific">Paralysiella testudinis</name>
    <dbReference type="NCBI Taxonomy" id="2809020"/>
    <lineage>
        <taxon>Bacteria</taxon>
        <taxon>Pseudomonadati</taxon>
        <taxon>Pseudomonadota</taxon>
        <taxon>Betaproteobacteria</taxon>
        <taxon>Neisseriales</taxon>
        <taxon>Neisseriaceae</taxon>
        <taxon>Paralysiella</taxon>
    </lineage>
</organism>
<evidence type="ECO:0000256" key="5">
    <source>
        <dbReference type="HAMAP-Rule" id="MF_01092"/>
    </source>
</evidence>
<keyword evidence="4 5" id="KW-0131">Cell cycle</keyword>
<dbReference type="SUPFAM" id="SSF160950">
    <property type="entry name" value="YacF-like"/>
    <property type="match status" value="1"/>
</dbReference>
<dbReference type="InterPro" id="IPR027462">
    <property type="entry name" value="ZapD_C"/>
</dbReference>
<dbReference type="GO" id="GO:0043093">
    <property type="term" value="P:FtsZ-dependent cytokinesis"/>
    <property type="evidence" value="ECO:0007669"/>
    <property type="project" value="UniProtKB-UniRule"/>
</dbReference>
<dbReference type="InterPro" id="IPR009777">
    <property type="entry name" value="ZapD"/>
</dbReference>
<evidence type="ECO:0000313" key="7">
    <source>
        <dbReference type="Proteomes" id="UP000653156"/>
    </source>
</evidence>
<dbReference type="GO" id="GO:0032153">
    <property type="term" value="C:cell division site"/>
    <property type="evidence" value="ECO:0007669"/>
    <property type="project" value="TreeGrafter"/>
</dbReference>
<evidence type="ECO:0000256" key="1">
    <source>
        <dbReference type="ARBA" id="ARBA00022490"/>
    </source>
</evidence>
<dbReference type="InterPro" id="IPR036268">
    <property type="entry name" value="ZapD_sf"/>
</dbReference>
<sequence>MTDHIRYEHPLSERIRNFLRLEHLFARFRDTSNSNEACAHHTALFTLFEIMEAAARAELKLDILQELERQKTLVDQYPQWSAEQQQARLDALQTATQNLHNVHQKFGQHLRENEWLMAIKQRMLVPGGTSPFDLPSYFYWQQLGTETRQQQLHQWIQSLLPTYEAIYLLLHILRSNSWVVACETSGGSYQHNSLAQNIHLLAIDVALAHAALPEVSANKYFTHIRFLQASQQQARGKALEGQIPFQLIMCSFDPVIR</sequence>
<dbReference type="HAMAP" id="MF_01092">
    <property type="entry name" value="ZapD"/>
    <property type="match status" value="1"/>
</dbReference>
<comment type="subunit">
    <text evidence="5">Interacts with FtsZ.</text>
</comment>
<dbReference type="GO" id="GO:0005737">
    <property type="term" value="C:cytoplasm"/>
    <property type="evidence" value="ECO:0007669"/>
    <property type="project" value="UniProtKB-SubCell"/>
</dbReference>
<keyword evidence="7" id="KW-1185">Reference proteome</keyword>
<dbReference type="Gene3D" id="1.10.3900.10">
    <property type="entry name" value="YacF-like"/>
    <property type="match status" value="1"/>
</dbReference>
<dbReference type="RefSeq" id="WP_230339236.1">
    <property type="nucleotide sequence ID" value="NZ_CP069798.1"/>
</dbReference>
<comment type="function">
    <text evidence="5">Cell division factor that enhances FtsZ-ring assembly. Directly interacts with FtsZ and promotes bundling of FtsZ protofilaments, with a reduction in FtsZ GTPase activity.</text>
</comment>
<evidence type="ECO:0000256" key="4">
    <source>
        <dbReference type="ARBA" id="ARBA00023306"/>
    </source>
</evidence>
<dbReference type="PANTHER" id="PTHR39455">
    <property type="entry name" value="CELL DIVISION PROTEIN ZAPD"/>
    <property type="match status" value="1"/>
</dbReference>
<keyword evidence="3 5" id="KW-0717">Septation</keyword>
<evidence type="ECO:0000313" key="6">
    <source>
        <dbReference type="EMBL" id="QRQ81938.1"/>
    </source>
</evidence>
<dbReference type="PANTHER" id="PTHR39455:SF1">
    <property type="entry name" value="CELL DIVISION PROTEIN ZAPD"/>
    <property type="match status" value="1"/>
</dbReference>
<name>A0A892ZHL6_9NEIS</name>
<comment type="subcellular location">
    <subcellularLocation>
        <location evidence="5">Cytoplasm</location>
    </subcellularLocation>
    <text evidence="5">Localizes to mid-cell in an FtsZ-dependent manner.</text>
</comment>
<dbReference type="EMBL" id="CP069798">
    <property type="protein sequence ID" value="QRQ81938.1"/>
    <property type="molecule type" value="Genomic_DNA"/>
</dbReference>
<gene>
    <name evidence="5 6" type="primary">zapD</name>
    <name evidence="6" type="ORF">JQU52_00380</name>
</gene>
<comment type="similarity">
    <text evidence="5">Belongs to the ZapD family.</text>
</comment>
<dbReference type="Gene3D" id="2.60.440.10">
    <property type="entry name" value="YacF-like domains"/>
    <property type="match status" value="1"/>
</dbReference>
<dbReference type="KEGG" id="ptes:JQU52_00380"/>
<dbReference type="NCBIfam" id="NF003656">
    <property type="entry name" value="PRK05287.1-4"/>
    <property type="match status" value="1"/>
</dbReference>
<reference evidence="6" key="1">
    <citation type="submission" date="2021-02" db="EMBL/GenBank/DDBJ databases">
        <title>Neisseriaceae sp. 26B isolated from the cloaca of a Common Toad-headed Turtle (Mesoclemmys nasuta).</title>
        <authorList>
            <person name="Spergser J."/>
            <person name="Busse H.-J."/>
        </authorList>
    </citation>
    <scope>NUCLEOTIDE SEQUENCE</scope>
    <source>
        <strain evidence="6">26B</strain>
    </source>
</reference>